<name>E1R8T0_SEDSS</name>
<dbReference type="SUPFAM" id="SSF56176">
    <property type="entry name" value="FAD-binding/transporter-associated domain-like"/>
    <property type="match status" value="1"/>
</dbReference>
<dbReference type="Pfam" id="PF00941">
    <property type="entry name" value="FAD_binding_5"/>
    <property type="match status" value="1"/>
</dbReference>
<dbReference type="InterPro" id="IPR036318">
    <property type="entry name" value="FAD-bd_PCMH-like_sf"/>
</dbReference>
<dbReference type="InterPro" id="IPR016166">
    <property type="entry name" value="FAD-bd_PCMH"/>
</dbReference>
<dbReference type="SMART" id="SM01092">
    <property type="entry name" value="CO_deh_flav_C"/>
    <property type="match status" value="1"/>
</dbReference>
<dbReference type="InterPro" id="IPR005107">
    <property type="entry name" value="CO_DH_flav_C"/>
</dbReference>
<dbReference type="AlphaFoldDB" id="E1R8T0"/>
<keyword evidence="6" id="KW-1185">Reference proteome</keyword>
<dbReference type="Pfam" id="PF03450">
    <property type="entry name" value="CO_deh_flav_C"/>
    <property type="match status" value="1"/>
</dbReference>
<dbReference type="PANTHER" id="PTHR42659:SF2">
    <property type="entry name" value="XANTHINE DEHYDROGENASE SUBUNIT C-RELATED"/>
    <property type="match status" value="1"/>
</dbReference>
<proteinExistence type="predicted"/>
<evidence type="ECO:0000256" key="3">
    <source>
        <dbReference type="ARBA" id="ARBA00023002"/>
    </source>
</evidence>
<dbReference type="Gene3D" id="3.30.390.50">
    <property type="entry name" value="CO dehydrogenase flavoprotein, C-terminal domain"/>
    <property type="match status" value="1"/>
</dbReference>
<accession>E1R8T0</accession>
<dbReference type="FunFam" id="3.30.465.10:FF:000017">
    <property type="entry name" value="Xanthine dehydrogenase, FAD binding subunit"/>
    <property type="match status" value="1"/>
</dbReference>
<dbReference type="InterPro" id="IPR051312">
    <property type="entry name" value="Diverse_Substr_Oxidored"/>
</dbReference>
<keyword evidence="1" id="KW-0285">Flavoprotein</keyword>
<evidence type="ECO:0000259" key="4">
    <source>
        <dbReference type="PROSITE" id="PS51387"/>
    </source>
</evidence>
<evidence type="ECO:0000313" key="5">
    <source>
        <dbReference type="EMBL" id="ADK81837.1"/>
    </source>
</evidence>
<dbReference type="InterPro" id="IPR016169">
    <property type="entry name" value="FAD-bd_PCMH_sub2"/>
</dbReference>
<dbReference type="HOGENOM" id="CLU_058050_0_1_12"/>
<dbReference type="Proteomes" id="UP000002318">
    <property type="component" value="Chromosome"/>
</dbReference>
<evidence type="ECO:0000256" key="1">
    <source>
        <dbReference type="ARBA" id="ARBA00022630"/>
    </source>
</evidence>
<dbReference type="PANTHER" id="PTHR42659">
    <property type="entry name" value="XANTHINE DEHYDROGENASE SUBUNIT C-RELATED"/>
    <property type="match status" value="1"/>
</dbReference>
<evidence type="ECO:0000256" key="2">
    <source>
        <dbReference type="ARBA" id="ARBA00022827"/>
    </source>
</evidence>
<protein>
    <submittedName>
        <fullName evidence="5">Molybdopterin dehydrogenase FAD-binding protein</fullName>
    </submittedName>
</protein>
<dbReference type="EMBL" id="CP002116">
    <property type="protein sequence ID" value="ADK81837.1"/>
    <property type="molecule type" value="Genomic_DNA"/>
</dbReference>
<dbReference type="InterPro" id="IPR016167">
    <property type="entry name" value="FAD-bd_PCMH_sub1"/>
</dbReference>
<evidence type="ECO:0000313" key="6">
    <source>
        <dbReference type="Proteomes" id="UP000002318"/>
    </source>
</evidence>
<sequence length="289" mass="30986">MVDMEFLAAKNKNEVLSLLDKYGSKARPVAGGTDLMIGIREGRLPGGAHALIDISRIPELSYIKKEGTWLRIGAGTTHAQIAASELVLHESLILQDASASVGSPQIRNRGTIGGNIVTAAQCADTVPALMVLDACVVLESVAGRREVPIVDFFPGPKKSDVHPGELVTEIRFPSIVDGYGASFEKLIRRKAVAKSRLNFAVVALQDASGMIQEMRLAIGSALPTTSRFPTVEQMLIGKRGDEGLLKEAGLAAAAYMIEKGGIRWSTDYKKPVVEKLVSRNIARALALEE</sequence>
<dbReference type="PROSITE" id="PS51387">
    <property type="entry name" value="FAD_PCMH"/>
    <property type="match status" value="1"/>
</dbReference>
<keyword evidence="2" id="KW-0274">FAD</keyword>
<dbReference type="SUPFAM" id="SSF55447">
    <property type="entry name" value="CO dehydrogenase flavoprotein C-terminal domain-like"/>
    <property type="match status" value="1"/>
</dbReference>
<keyword evidence="3" id="KW-0560">Oxidoreductase</keyword>
<dbReference type="GO" id="GO:0016491">
    <property type="term" value="F:oxidoreductase activity"/>
    <property type="evidence" value="ECO:0007669"/>
    <property type="project" value="UniProtKB-KW"/>
</dbReference>
<dbReference type="InterPro" id="IPR036683">
    <property type="entry name" value="CO_DH_flav_C_dom_sf"/>
</dbReference>
<feature type="domain" description="FAD-binding PCMH-type" evidence="4">
    <location>
        <begin position="1"/>
        <end position="177"/>
    </location>
</feature>
<dbReference type="Gene3D" id="3.30.43.10">
    <property type="entry name" value="Uridine Diphospho-n-acetylenolpyruvylglucosamine Reductase, domain 2"/>
    <property type="match status" value="1"/>
</dbReference>
<dbReference type="Gene3D" id="3.30.465.10">
    <property type="match status" value="1"/>
</dbReference>
<organism evidence="5 6">
    <name type="scientific">Sediminispirochaeta smaragdinae (strain DSM 11293 / JCM 15392 / SEBR 4228)</name>
    <name type="common">Spirochaeta smaragdinae</name>
    <dbReference type="NCBI Taxonomy" id="573413"/>
    <lineage>
        <taxon>Bacteria</taxon>
        <taxon>Pseudomonadati</taxon>
        <taxon>Spirochaetota</taxon>
        <taxon>Spirochaetia</taxon>
        <taxon>Spirochaetales</taxon>
        <taxon>Spirochaetaceae</taxon>
        <taxon>Sediminispirochaeta</taxon>
    </lineage>
</organism>
<dbReference type="STRING" id="573413.Spirs_2733"/>
<dbReference type="eggNOG" id="COG1319">
    <property type="taxonomic scope" value="Bacteria"/>
</dbReference>
<gene>
    <name evidence="5" type="ordered locus">Spirs_2733</name>
</gene>
<dbReference type="RefSeq" id="WP_013255298.1">
    <property type="nucleotide sequence ID" value="NC_014364.1"/>
</dbReference>
<reference evidence="5 6" key="1">
    <citation type="journal article" date="2010" name="Stand. Genomic Sci.">
        <title>Complete genome sequence of Spirochaeta smaragdinae type strain (SEBR 4228).</title>
        <authorList>
            <person name="Mavromatis K."/>
            <person name="Yasawong M."/>
            <person name="Chertkov O."/>
            <person name="Lapidus A."/>
            <person name="Lucas S."/>
            <person name="Nolan M."/>
            <person name="Del Rio T.G."/>
            <person name="Tice H."/>
            <person name="Cheng J.F."/>
            <person name="Pitluck S."/>
            <person name="Liolios K."/>
            <person name="Ivanova N."/>
            <person name="Tapia R."/>
            <person name="Han C."/>
            <person name="Bruce D."/>
            <person name="Goodwin L."/>
            <person name="Pati A."/>
            <person name="Chen A."/>
            <person name="Palaniappan K."/>
            <person name="Land M."/>
            <person name="Hauser L."/>
            <person name="Chang Y.J."/>
            <person name="Jeffries C.D."/>
            <person name="Detter J.C."/>
            <person name="Rohde M."/>
            <person name="Brambilla E."/>
            <person name="Spring S."/>
            <person name="Goker M."/>
            <person name="Sikorski J."/>
            <person name="Woyke T."/>
            <person name="Bristow J."/>
            <person name="Eisen J.A."/>
            <person name="Markowitz V."/>
            <person name="Hugenholtz P."/>
            <person name="Klenk H.P."/>
            <person name="Kyrpides N.C."/>
        </authorList>
    </citation>
    <scope>NUCLEOTIDE SEQUENCE [LARGE SCALE GENOMIC DNA]</scope>
    <source>
        <strain evidence="6">DSM 11293 / JCM 15392 / SEBR 4228</strain>
    </source>
</reference>
<dbReference type="OrthoDB" id="9789842at2"/>
<dbReference type="KEGG" id="ssm:Spirs_2733"/>
<dbReference type="GO" id="GO:0071949">
    <property type="term" value="F:FAD binding"/>
    <property type="evidence" value="ECO:0007669"/>
    <property type="project" value="InterPro"/>
</dbReference>
<dbReference type="InterPro" id="IPR002346">
    <property type="entry name" value="Mopterin_DH_FAD-bd"/>
</dbReference>